<dbReference type="GO" id="GO:0005886">
    <property type="term" value="C:plasma membrane"/>
    <property type="evidence" value="ECO:0007669"/>
    <property type="project" value="TreeGrafter"/>
</dbReference>
<feature type="transmembrane region" description="Helical" evidence="6">
    <location>
        <begin position="158"/>
        <end position="181"/>
    </location>
</feature>
<dbReference type="Pfam" id="PF00083">
    <property type="entry name" value="Sugar_tr"/>
    <property type="match status" value="1"/>
</dbReference>
<evidence type="ECO:0000256" key="4">
    <source>
        <dbReference type="ARBA" id="ARBA00023136"/>
    </source>
</evidence>
<name>A0A926NYG2_9HYPH</name>
<feature type="transmembrane region" description="Helical" evidence="6">
    <location>
        <begin position="131"/>
        <end position="152"/>
    </location>
</feature>
<accession>A0A926NYG2</accession>
<feature type="transmembrane region" description="Helical" evidence="6">
    <location>
        <begin position="98"/>
        <end position="119"/>
    </location>
</feature>
<dbReference type="PANTHER" id="PTHR23521:SF3">
    <property type="entry name" value="MFS TRANSPORTER"/>
    <property type="match status" value="1"/>
</dbReference>
<protein>
    <submittedName>
        <fullName evidence="7">MFS transporter</fullName>
    </submittedName>
</protein>
<feature type="transmembrane region" description="Helical" evidence="6">
    <location>
        <begin position="45"/>
        <end position="66"/>
    </location>
</feature>
<feature type="transmembrane region" description="Helical" evidence="6">
    <location>
        <begin position="265"/>
        <end position="283"/>
    </location>
</feature>
<dbReference type="Pfam" id="PF07690">
    <property type="entry name" value="MFS_1"/>
    <property type="match status" value="1"/>
</dbReference>
<feature type="transmembrane region" description="Helical" evidence="6">
    <location>
        <begin position="329"/>
        <end position="348"/>
    </location>
</feature>
<feature type="transmembrane region" description="Helical" evidence="6">
    <location>
        <begin position="354"/>
        <end position="377"/>
    </location>
</feature>
<comment type="caution">
    <text evidence="7">The sequence shown here is derived from an EMBL/GenBank/DDBJ whole genome shotgun (WGS) entry which is preliminary data.</text>
</comment>
<evidence type="ECO:0000313" key="8">
    <source>
        <dbReference type="Proteomes" id="UP000598467"/>
    </source>
</evidence>
<comment type="subcellular location">
    <subcellularLocation>
        <location evidence="1">Membrane</location>
    </subcellularLocation>
</comment>
<dbReference type="EMBL" id="JABFCZ010000016">
    <property type="protein sequence ID" value="MBD1547664.1"/>
    <property type="molecule type" value="Genomic_DNA"/>
</dbReference>
<keyword evidence="2 6" id="KW-0812">Transmembrane</keyword>
<dbReference type="AlphaFoldDB" id="A0A926NYG2"/>
<reference evidence="7" key="1">
    <citation type="submission" date="2020-05" db="EMBL/GenBank/DDBJ databases">
        <title>Identification of trans-AT polyketide cluster in two marine bacteria, producers of a novel glutaramide-containing polyketide sesbanimide D and analogs.</title>
        <authorList>
            <person name="Kacar D."/>
            <person name="Rodriguez P."/>
            <person name="Canedo L."/>
            <person name="Gonzalez E."/>
            <person name="Galan B."/>
            <person name="De La Calle F."/>
            <person name="Garcia J.L."/>
        </authorList>
    </citation>
    <scope>NUCLEOTIDE SEQUENCE</scope>
    <source>
        <strain evidence="7">PHM038</strain>
    </source>
</reference>
<organism evidence="7 8">
    <name type="scientific">Roseibium aggregatum</name>
    <dbReference type="NCBI Taxonomy" id="187304"/>
    <lineage>
        <taxon>Bacteria</taxon>
        <taxon>Pseudomonadati</taxon>
        <taxon>Pseudomonadota</taxon>
        <taxon>Alphaproteobacteria</taxon>
        <taxon>Hyphomicrobiales</taxon>
        <taxon>Stappiaceae</taxon>
        <taxon>Roseibium</taxon>
    </lineage>
</organism>
<dbReference type="RefSeq" id="WP_190292417.1">
    <property type="nucleotide sequence ID" value="NZ_JABFCZ010000016.1"/>
</dbReference>
<dbReference type="PANTHER" id="PTHR23521">
    <property type="entry name" value="TRANSPORTER MFS SUPERFAMILY"/>
    <property type="match status" value="1"/>
</dbReference>
<sequence length="473" mass="50356">MAQTLASISALLLSVAMLVFGHGLQTTLLPLAAAKASFTNLEIGVVSSSYFFGMVLGCLAAPHVIMRAGHIRAYAAMVSLMSAAAIFHPILVDPFSWSLIRIISGFCLAAFYMVVESWLNERATNENRGTVMSIYIVILFGFMMIGQISISTMDITSFVPFAIASVAVSLAVMPVALTTTTQPAPIALVQFRPVKLYRNSPAALVGTLLVGVANGALWTLAPLYGSQIGFNSDQSAFYAAAIIGGGMLSQWPIGRVSDLIDRRLVLIGIGVSTALVALVIAFLSPTGFYVAAGLAVLIGICSQPGYAIAVAHAFDYADPEDFVETSSGLLLSFGIGSIIGPFTASILMNHTGPGGLYFMVAAAEIALAGFVLARLFARQALDPEEKYDFEYAATAQVGSVMSPEPLDVDADNVIPPEEFPAYEDPIYDPEAQEITEEVIIPEDEHRHGHRLAADTTEENENGEQATVEKREDS</sequence>
<evidence type="ECO:0000256" key="5">
    <source>
        <dbReference type="SAM" id="MobiDB-lite"/>
    </source>
</evidence>
<feature type="transmembrane region" description="Helical" evidence="6">
    <location>
        <begin position="202"/>
        <end position="224"/>
    </location>
</feature>
<evidence type="ECO:0000256" key="2">
    <source>
        <dbReference type="ARBA" id="ARBA00022692"/>
    </source>
</evidence>
<dbReference type="SUPFAM" id="SSF103473">
    <property type="entry name" value="MFS general substrate transporter"/>
    <property type="match status" value="1"/>
</dbReference>
<dbReference type="InterPro" id="IPR011701">
    <property type="entry name" value="MFS"/>
</dbReference>
<feature type="transmembrane region" description="Helical" evidence="6">
    <location>
        <begin position="73"/>
        <end position="92"/>
    </location>
</feature>
<dbReference type="InterPro" id="IPR047200">
    <property type="entry name" value="MFS_YcaD-like"/>
</dbReference>
<keyword evidence="4 6" id="KW-0472">Membrane</keyword>
<feature type="region of interest" description="Disordered" evidence="5">
    <location>
        <begin position="439"/>
        <end position="473"/>
    </location>
</feature>
<dbReference type="InterPro" id="IPR005828">
    <property type="entry name" value="MFS_sugar_transport-like"/>
</dbReference>
<dbReference type="InterPro" id="IPR036259">
    <property type="entry name" value="MFS_trans_sf"/>
</dbReference>
<evidence type="ECO:0000256" key="1">
    <source>
        <dbReference type="ARBA" id="ARBA00004370"/>
    </source>
</evidence>
<feature type="transmembrane region" description="Helical" evidence="6">
    <location>
        <begin position="289"/>
        <end position="317"/>
    </location>
</feature>
<proteinExistence type="predicted"/>
<evidence type="ECO:0000256" key="6">
    <source>
        <dbReference type="SAM" id="Phobius"/>
    </source>
</evidence>
<keyword evidence="3 6" id="KW-1133">Transmembrane helix</keyword>
<dbReference type="Proteomes" id="UP000598467">
    <property type="component" value="Unassembled WGS sequence"/>
</dbReference>
<dbReference type="CDD" id="cd17477">
    <property type="entry name" value="MFS_YcaD_like"/>
    <property type="match status" value="1"/>
</dbReference>
<dbReference type="GO" id="GO:0022857">
    <property type="term" value="F:transmembrane transporter activity"/>
    <property type="evidence" value="ECO:0007669"/>
    <property type="project" value="InterPro"/>
</dbReference>
<dbReference type="Gene3D" id="1.20.1250.20">
    <property type="entry name" value="MFS general substrate transporter like domains"/>
    <property type="match status" value="2"/>
</dbReference>
<gene>
    <name evidence="7" type="ORF">HK439_15455</name>
</gene>
<evidence type="ECO:0000256" key="3">
    <source>
        <dbReference type="ARBA" id="ARBA00022989"/>
    </source>
</evidence>
<evidence type="ECO:0000313" key="7">
    <source>
        <dbReference type="EMBL" id="MBD1547664.1"/>
    </source>
</evidence>
<feature type="transmembrane region" description="Helical" evidence="6">
    <location>
        <begin position="236"/>
        <end position="253"/>
    </location>
</feature>